<reference evidence="3 4" key="1">
    <citation type="submission" date="2019-02" db="EMBL/GenBank/DDBJ databases">
        <title>Paenibacillus sp. nov., isolated from surface-sterilized tissue of Thalictrum simplex L.</title>
        <authorList>
            <person name="Tuo L."/>
        </authorList>
    </citation>
    <scope>NUCLEOTIDE SEQUENCE [LARGE SCALE GENOMIC DNA]</scope>
    <source>
        <strain evidence="3 4">N2SHLJ1</strain>
    </source>
</reference>
<evidence type="ECO:0000256" key="1">
    <source>
        <dbReference type="PROSITE-ProRule" id="PRU00464"/>
    </source>
</evidence>
<gene>
    <name evidence="3" type="ORF">EYB31_07600</name>
</gene>
<dbReference type="EMBL" id="SIRE01000005">
    <property type="protein sequence ID" value="TBL80274.1"/>
    <property type="molecule type" value="Genomic_DNA"/>
</dbReference>
<evidence type="ECO:0000259" key="2">
    <source>
        <dbReference type="PROSITE" id="PS51084"/>
    </source>
</evidence>
<dbReference type="InterPro" id="IPR036265">
    <property type="entry name" value="HIT-like_sf"/>
</dbReference>
<dbReference type="Pfam" id="PF01230">
    <property type="entry name" value="HIT"/>
    <property type="match status" value="1"/>
</dbReference>
<sequence>MSINPECIYCTRDERQANLMIEIVPLRVSTLFLFKEQTYKGRCVVALNEHEREFFHLSQEKQDAYMRDVAQTAKAIEQAFSPDKINYGAFGDTMPHVHFHVVPKYKDGAAWGKMFEMNPGEVILSEAEYEQLIAQIKKHL</sequence>
<feature type="short sequence motif" description="Histidine triad motif" evidence="1">
    <location>
        <begin position="96"/>
        <end position="100"/>
    </location>
</feature>
<evidence type="ECO:0000313" key="4">
    <source>
        <dbReference type="Proteomes" id="UP000293142"/>
    </source>
</evidence>
<comment type="caution">
    <text evidence="3">The sequence shown here is derived from an EMBL/GenBank/DDBJ whole genome shotgun (WGS) entry which is preliminary data.</text>
</comment>
<protein>
    <submittedName>
        <fullName evidence="3">HIT family protein</fullName>
    </submittedName>
</protein>
<proteinExistence type="predicted"/>
<keyword evidence="4" id="KW-1185">Reference proteome</keyword>
<dbReference type="Gene3D" id="3.30.428.10">
    <property type="entry name" value="HIT-like"/>
    <property type="match status" value="1"/>
</dbReference>
<feature type="domain" description="HIT" evidence="2">
    <location>
        <begin position="8"/>
        <end position="111"/>
    </location>
</feature>
<dbReference type="GO" id="GO:0003824">
    <property type="term" value="F:catalytic activity"/>
    <property type="evidence" value="ECO:0007669"/>
    <property type="project" value="InterPro"/>
</dbReference>
<dbReference type="AlphaFoldDB" id="A0A4Q9DVG8"/>
<evidence type="ECO:0000313" key="3">
    <source>
        <dbReference type="EMBL" id="TBL80274.1"/>
    </source>
</evidence>
<dbReference type="InterPro" id="IPR011146">
    <property type="entry name" value="HIT-like"/>
</dbReference>
<dbReference type="RefSeq" id="WP_131012688.1">
    <property type="nucleotide sequence ID" value="NZ_SIRE01000005.1"/>
</dbReference>
<organism evidence="3 4">
    <name type="scientific">Paenibacillus thalictri</name>
    <dbReference type="NCBI Taxonomy" id="2527873"/>
    <lineage>
        <taxon>Bacteria</taxon>
        <taxon>Bacillati</taxon>
        <taxon>Bacillota</taxon>
        <taxon>Bacilli</taxon>
        <taxon>Bacillales</taxon>
        <taxon>Paenibacillaceae</taxon>
        <taxon>Paenibacillus</taxon>
    </lineage>
</organism>
<dbReference type="Proteomes" id="UP000293142">
    <property type="component" value="Unassembled WGS sequence"/>
</dbReference>
<name>A0A4Q9DVG8_9BACL</name>
<dbReference type="OrthoDB" id="9784774at2"/>
<dbReference type="PROSITE" id="PS51084">
    <property type="entry name" value="HIT_2"/>
    <property type="match status" value="1"/>
</dbReference>
<dbReference type="SUPFAM" id="SSF54197">
    <property type="entry name" value="HIT-like"/>
    <property type="match status" value="1"/>
</dbReference>
<accession>A0A4Q9DVG8</accession>